<dbReference type="Gene3D" id="3.40.50.300">
    <property type="entry name" value="P-loop containing nucleotide triphosphate hydrolases"/>
    <property type="match status" value="1"/>
</dbReference>
<dbReference type="InterPro" id="IPR011704">
    <property type="entry name" value="ATPase_dyneun-rel_AAA"/>
</dbReference>
<feature type="region of interest" description="Disordered" evidence="1">
    <location>
        <begin position="359"/>
        <end position="378"/>
    </location>
</feature>
<geneLocation type="plasmid" evidence="3 4">
    <name>1</name>
</geneLocation>
<dbReference type="Proteomes" id="UP000013961">
    <property type="component" value="Plasmid 1"/>
</dbReference>
<dbReference type="Pfam" id="PF07728">
    <property type="entry name" value="AAA_5"/>
    <property type="match status" value="1"/>
</dbReference>
<reference evidence="3 4" key="1">
    <citation type="journal article" date="2013" name="Genome Announc.">
        <title>Complete Genome Sequence of Mycobacterium massiliense Clinical Strain Asan 50594, Belonging to the Type II Genotype.</title>
        <authorList>
            <person name="Kim B.J."/>
            <person name="Kim B.R."/>
            <person name="Hong S.H."/>
            <person name="Seok S.H."/>
            <person name="Kook Y.H."/>
            <person name="Kim B.J."/>
        </authorList>
    </citation>
    <scope>NUCLEOTIDE SEQUENCE [LARGE SCALE GENOMIC DNA]</scope>
    <source>
        <strain evidence="3 4">50594</strain>
    </source>
</reference>
<dbReference type="KEGG" id="mabb:MASS_1p0129"/>
<protein>
    <recommendedName>
        <fullName evidence="2">ATPase dynein-related AAA domain-containing protein</fullName>
    </recommendedName>
</protein>
<dbReference type="RefSeq" id="WP_016343903.1">
    <property type="nucleotide sequence ID" value="NC_021278.1"/>
</dbReference>
<proteinExistence type="predicted"/>
<evidence type="ECO:0000256" key="1">
    <source>
        <dbReference type="SAM" id="MobiDB-lite"/>
    </source>
</evidence>
<sequence>MSYTLIDHRPAATEYLPPAPSARRDSGEFRSAIDSDTISGLVNGLVEYVSCSGYMFHPWQIAAYVTAARTKPFIILAGISGTGKTKLPRLIAEATSATFEVIAVRPDWTDSGDVLGYRRLDDTFVPGPLLKAAHRAMGAPDQQHFVLLDEMNLARVEYYLAEVLSALEDRYRDSAGNLVSRSLLPAAGEADGVDWGSVYWPPNLCLVGSVNMDETTHGFSRKVLDRAFVIEFSDIDLNAVPERTTPQVVPWPLQNWRQEFASLGEFPKADDAVVLNVIGTLNAVNEYLMPAQLQVGYRIRDEVALFCANAQANSDTFTSMDGQPVEPLDLAVSMKVLPRIQGGGSAIRSVLDALQTWSAGSSPDGSTDPGAETAQPAFPVSQKRITLMQQRLDDNGFTSYWL</sequence>
<dbReference type="EMBL" id="CP004375">
    <property type="protein sequence ID" value="AGM31689.1"/>
    <property type="molecule type" value="Genomic_DNA"/>
</dbReference>
<gene>
    <name evidence="3" type="ORF">MASS_1p0129</name>
</gene>
<dbReference type="AlphaFoldDB" id="A0AB33AIV6"/>
<keyword evidence="3" id="KW-0614">Plasmid</keyword>
<dbReference type="SUPFAM" id="SSF52540">
    <property type="entry name" value="P-loop containing nucleoside triphosphate hydrolases"/>
    <property type="match status" value="1"/>
</dbReference>
<evidence type="ECO:0000313" key="3">
    <source>
        <dbReference type="EMBL" id="AGM31689.1"/>
    </source>
</evidence>
<dbReference type="GO" id="GO:0016887">
    <property type="term" value="F:ATP hydrolysis activity"/>
    <property type="evidence" value="ECO:0007669"/>
    <property type="project" value="InterPro"/>
</dbReference>
<accession>A0AB33AIV6</accession>
<dbReference type="REBASE" id="65519">
    <property type="entry name" value="Mab50594McrB2P"/>
</dbReference>
<evidence type="ECO:0000259" key="2">
    <source>
        <dbReference type="Pfam" id="PF07728"/>
    </source>
</evidence>
<dbReference type="GO" id="GO:0005524">
    <property type="term" value="F:ATP binding"/>
    <property type="evidence" value="ECO:0007669"/>
    <property type="project" value="InterPro"/>
</dbReference>
<name>A0AB33AIV6_9MYCO</name>
<dbReference type="InterPro" id="IPR027417">
    <property type="entry name" value="P-loop_NTPase"/>
</dbReference>
<evidence type="ECO:0000313" key="4">
    <source>
        <dbReference type="Proteomes" id="UP000013961"/>
    </source>
</evidence>
<organism evidence="3 4">
    <name type="scientific">Mycobacteroides abscessus subsp. bolletii 50594</name>
    <dbReference type="NCBI Taxonomy" id="1303024"/>
    <lineage>
        <taxon>Bacteria</taxon>
        <taxon>Bacillati</taxon>
        <taxon>Actinomycetota</taxon>
        <taxon>Actinomycetes</taxon>
        <taxon>Mycobacteriales</taxon>
        <taxon>Mycobacteriaceae</taxon>
        <taxon>Mycobacteroides</taxon>
        <taxon>Mycobacteroides abscessus</taxon>
    </lineage>
</organism>
<feature type="domain" description="ATPase dynein-related AAA" evidence="2">
    <location>
        <begin position="74"/>
        <end position="179"/>
    </location>
</feature>